<comment type="caution">
    <text evidence="1">The sequence shown here is derived from an EMBL/GenBank/DDBJ whole genome shotgun (WGS) entry which is preliminary data.</text>
</comment>
<reference evidence="1 2" key="1">
    <citation type="submission" date="2018-03" db="EMBL/GenBank/DDBJ databases">
        <authorList>
            <person name="Keele B.F."/>
        </authorList>
    </citation>
    <scope>NUCLEOTIDE SEQUENCE [LARGE SCALE GENOMIC DNA]</scope>
    <source>
        <strain evidence="1 2">YL28-9</strain>
    </source>
</reference>
<proteinExistence type="predicted"/>
<accession>A0A2T3HNW0</accession>
<gene>
    <name evidence="1" type="ORF">C7T94_05270</name>
</gene>
<evidence type="ECO:0000313" key="2">
    <source>
        <dbReference type="Proteomes" id="UP000240912"/>
    </source>
</evidence>
<sequence length="64" mass="6967">MRESCVQAVRKKKYAARASSDILGNLNIGNCSGFRSQAIKGIKNSFIGKPFMLVYADVWVEAAG</sequence>
<dbReference type="Proteomes" id="UP000240912">
    <property type="component" value="Unassembled WGS sequence"/>
</dbReference>
<name>A0A2T3HNW0_9SPHI</name>
<protein>
    <submittedName>
        <fullName evidence="1">Uncharacterized protein</fullName>
    </submittedName>
</protein>
<organism evidence="1 2">
    <name type="scientific">Pedobacter yulinensis</name>
    <dbReference type="NCBI Taxonomy" id="2126353"/>
    <lineage>
        <taxon>Bacteria</taxon>
        <taxon>Pseudomonadati</taxon>
        <taxon>Bacteroidota</taxon>
        <taxon>Sphingobacteriia</taxon>
        <taxon>Sphingobacteriales</taxon>
        <taxon>Sphingobacteriaceae</taxon>
        <taxon>Pedobacter</taxon>
    </lineage>
</organism>
<evidence type="ECO:0000313" key="1">
    <source>
        <dbReference type="EMBL" id="PST84140.1"/>
    </source>
</evidence>
<dbReference type="AlphaFoldDB" id="A0A2T3HNW0"/>
<keyword evidence="2" id="KW-1185">Reference proteome</keyword>
<dbReference type="EMBL" id="PYLS01000004">
    <property type="protein sequence ID" value="PST84140.1"/>
    <property type="molecule type" value="Genomic_DNA"/>
</dbReference>